<dbReference type="SUPFAM" id="SSF51261">
    <property type="entry name" value="Duplicated hybrid motif"/>
    <property type="match status" value="1"/>
</dbReference>
<keyword evidence="1" id="KW-0812">Transmembrane</keyword>
<evidence type="ECO:0000256" key="1">
    <source>
        <dbReference type="SAM" id="Phobius"/>
    </source>
</evidence>
<evidence type="ECO:0000313" key="4">
    <source>
        <dbReference type="Proteomes" id="UP000186351"/>
    </source>
</evidence>
<protein>
    <submittedName>
        <fullName evidence="3">Peptidase M23</fullName>
    </submittedName>
</protein>
<keyword evidence="1" id="KW-0472">Membrane</keyword>
<feature type="domain" description="M23ase beta-sheet core" evidence="2">
    <location>
        <begin position="200"/>
        <end position="295"/>
    </location>
</feature>
<dbReference type="PANTHER" id="PTHR21666">
    <property type="entry name" value="PEPTIDASE-RELATED"/>
    <property type="match status" value="1"/>
</dbReference>
<dbReference type="AlphaFoldDB" id="A0A1B1S9T5"/>
<keyword evidence="1" id="KW-1133">Transmembrane helix</keyword>
<reference evidence="4" key="1">
    <citation type="submission" date="2016-04" db="EMBL/GenBank/DDBJ databases">
        <title>Complete Genome Sequences of Twelve Strains of a Stable Defined Moderately Diverse Mouse Microbiota 2 (sDMDMm2).</title>
        <authorList>
            <person name="Uchimura Y."/>
            <person name="Wyss M."/>
            <person name="Brugiroux S."/>
            <person name="Limenitakis J.P."/>
            <person name="Stecher B."/>
            <person name="McCoy K.D."/>
            <person name="Macpherson A.J."/>
        </authorList>
    </citation>
    <scope>NUCLEOTIDE SEQUENCE [LARGE SCALE GENOMIC DNA]</scope>
    <source>
        <strain evidence="4">YL27</strain>
    </source>
</reference>
<accession>A0A1B1S9T5</accession>
<proteinExistence type="predicted"/>
<evidence type="ECO:0000313" key="3">
    <source>
        <dbReference type="EMBL" id="ANU63544.1"/>
    </source>
</evidence>
<dbReference type="STRING" id="1796646.A4V02_07270"/>
<dbReference type="Pfam" id="PF01551">
    <property type="entry name" value="Peptidase_M23"/>
    <property type="match status" value="1"/>
</dbReference>
<dbReference type="RefSeq" id="WP_068960856.1">
    <property type="nucleotide sequence ID" value="NZ_CAJTAP010000018.1"/>
</dbReference>
<dbReference type="CDD" id="cd12797">
    <property type="entry name" value="M23_peptidase"/>
    <property type="match status" value="1"/>
</dbReference>
<dbReference type="InterPro" id="IPR016047">
    <property type="entry name" value="M23ase_b-sheet_dom"/>
</dbReference>
<dbReference type="EMBL" id="CP015402">
    <property type="protein sequence ID" value="ANU63544.1"/>
    <property type="molecule type" value="Genomic_DNA"/>
</dbReference>
<evidence type="ECO:0000259" key="2">
    <source>
        <dbReference type="Pfam" id="PF01551"/>
    </source>
</evidence>
<organism evidence="3 4">
    <name type="scientific">Muribaculum intestinale</name>
    <dbReference type="NCBI Taxonomy" id="1796646"/>
    <lineage>
        <taxon>Bacteria</taxon>
        <taxon>Pseudomonadati</taxon>
        <taxon>Bacteroidota</taxon>
        <taxon>Bacteroidia</taxon>
        <taxon>Bacteroidales</taxon>
        <taxon>Muribaculaceae</taxon>
        <taxon>Muribaculum</taxon>
    </lineage>
</organism>
<dbReference type="InterPro" id="IPR050570">
    <property type="entry name" value="Cell_wall_metabolism_enzyme"/>
</dbReference>
<dbReference type="GO" id="GO:0004222">
    <property type="term" value="F:metalloendopeptidase activity"/>
    <property type="evidence" value="ECO:0007669"/>
    <property type="project" value="TreeGrafter"/>
</dbReference>
<dbReference type="Gene3D" id="2.70.70.10">
    <property type="entry name" value="Glucose Permease (Domain IIA)"/>
    <property type="match status" value="1"/>
</dbReference>
<keyword evidence="4" id="KW-1185">Reference proteome</keyword>
<dbReference type="FunFam" id="2.70.70.10:FF:000006">
    <property type="entry name" value="M23 family peptidase"/>
    <property type="match status" value="1"/>
</dbReference>
<sequence>MSKKVYYRYNPATDGYERVYPTRAQELWGKARHVLFASMTCTVIVAAIYYMWETPREKILRKQNAALRERLDILGRRLDASAEVMDDIITRDDNFYRVMMGAPRLSASELDALTGTHDEYARIGTLSDAELISMLSRKMDLVEEQLAVQSRSFDELRRLASTNSDRIQHIPSIQPLRSESMKRMASGYGYRSDPVYGTSRFHEGLDFASDIGTPVYATARGRVVKAEWESGYGNMVEIDHGYDYVTRYAHLSKFNVRAGDVVGRGDVVGAVGNTGKSTGPHLHYEVRYKDTPQNPINYYFMDITPEEYNELIRMAENAGHVMD</sequence>
<gene>
    <name evidence="3" type="ORF">A4V02_07270</name>
</gene>
<name>A0A1B1S9T5_9BACT</name>
<dbReference type="GeneID" id="65536655"/>
<dbReference type="InterPro" id="IPR011055">
    <property type="entry name" value="Dup_hybrid_motif"/>
</dbReference>
<dbReference type="PANTHER" id="PTHR21666:SF286">
    <property type="entry name" value="LIPOPROTEIN NLPD"/>
    <property type="match status" value="1"/>
</dbReference>
<accession>A0A1Z2XIV6</accession>
<dbReference type="OrthoDB" id="9810477at2"/>
<dbReference type="Proteomes" id="UP000186351">
    <property type="component" value="Chromosome"/>
</dbReference>
<dbReference type="KEGG" id="pary:A4V02_07270"/>
<feature type="transmembrane region" description="Helical" evidence="1">
    <location>
        <begin position="33"/>
        <end position="52"/>
    </location>
</feature>